<evidence type="ECO:0000256" key="1">
    <source>
        <dbReference type="ARBA" id="ARBA00022737"/>
    </source>
</evidence>
<protein>
    <submittedName>
        <fullName evidence="4">Fibronectin, type III domain protein</fullName>
    </submittedName>
</protein>
<dbReference type="GO" id="GO:0000272">
    <property type="term" value="P:polysaccharide catabolic process"/>
    <property type="evidence" value="ECO:0007669"/>
    <property type="project" value="UniProtKB-KW"/>
</dbReference>
<dbReference type="Gene3D" id="2.60.40.10">
    <property type="entry name" value="Immunoglobulins"/>
    <property type="match status" value="4"/>
</dbReference>
<keyword evidence="2" id="KW-0326">Glycosidase</keyword>
<dbReference type="InterPro" id="IPR036116">
    <property type="entry name" value="FN3_sf"/>
</dbReference>
<dbReference type="InterPro" id="IPR003961">
    <property type="entry name" value="FN3_dom"/>
</dbReference>
<sequence length="603" mass="60780">MGMLVRPLQGALTTTLLAVLLVAAGSVVPAQAAARPSPPRAVHAAPADGAVRVTWTAPARKGGSRIDRYAVQRRTAPSGAWSTVRKVPGAARAWTVTGLSNGVRYGVRVRAHSASGWGAWSAEATAVPRGTPGAVLTPEADVHREALGVYWQAPTTANGAAIDRYRVEIGTDGATWRTQVDHTGVATPASPVLVTGLTPGTRYWIRVRAHNAAGFGPASGAGPYRVLTAPNPVTNLVATPGDGSVDLTWDEPAVANGIPAATGYKVESSTDGGTTWTELGTTAATSYAATGLANGTSYLFRVSARASNVRLGYGAPALASPAVPAGAPGVPLGLGLGGDPVAETYRLTWAAPASDGGEPLTHYLVQQGALAPQQVAAPATGFDAGPAALDDGFRVQACNGRGCGPWTALVGPVPAPVGDLTASAVRAGSSYTVTVGWTAPANAAPTSYQVLRSTDGVTFTEVGTTTGTTFDDLTGAPATTYTYRVVGRYPGGSGRPAATDVTTGPLYDLSVTPGTLVVDEGGSAELAVSLDRPAVTDTVVVVTSDDPGAAAPASPTVTIPAGQTTATVTVVAPPDADSDDELVTLTADLSGQTRTVTVTVLDP</sequence>
<dbReference type="HOGENOM" id="CLU_452579_0_0_11"/>
<dbReference type="KEGG" id="psim:KR76_16100"/>
<evidence type="ECO:0000256" key="2">
    <source>
        <dbReference type="ARBA" id="ARBA00023295"/>
    </source>
</evidence>
<dbReference type="PRINTS" id="PR00014">
    <property type="entry name" value="FNTYPEIII"/>
</dbReference>
<dbReference type="PROSITE" id="PS50853">
    <property type="entry name" value="FN3"/>
    <property type="match status" value="3"/>
</dbReference>
<organism evidence="4 5">
    <name type="scientific">Nocardioides simplex</name>
    <name type="common">Arthrobacter simplex</name>
    <dbReference type="NCBI Taxonomy" id="2045"/>
    <lineage>
        <taxon>Bacteria</taxon>
        <taxon>Bacillati</taxon>
        <taxon>Actinomycetota</taxon>
        <taxon>Actinomycetes</taxon>
        <taxon>Propionibacteriales</taxon>
        <taxon>Nocardioidaceae</taxon>
        <taxon>Pimelobacter</taxon>
    </lineage>
</organism>
<accession>A0A0A1DKP2</accession>
<dbReference type="InterPro" id="IPR013783">
    <property type="entry name" value="Ig-like_fold"/>
</dbReference>
<proteinExistence type="predicted"/>
<keyword evidence="2" id="KW-0378">Hydrolase</keyword>
<dbReference type="PANTHER" id="PTHR13817">
    <property type="entry name" value="TITIN"/>
    <property type="match status" value="1"/>
</dbReference>
<dbReference type="InterPro" id="IPR038081">
    <property type="entry name" value="CalX-like_sf"/>
</dbReference>
<dbReference type="Pfam" id="PF00041">
    <property type="entry name" value="fn3"/>
    <property type="match status" value="3"/>
</dbReference>
<evidence type="ECO:0000256" key="3">
    <source>
        <dbReference type="ARBA" id="ARBA00023326"/>
    </source>
</evidence>
<keyword evidence="1" id="KW-0677">Repeat</keyword>
<evidence type="ECO:0000313" key="4">
    <source>
        <dbReference type="EMBL" id="AIY17914.1"/>
    </source>
</evidence>
<dbReference type="EMBL" id="CP009896">
    <property type="protein sequence ID" value="AIY17914.1"/>
    <property type="molecule type" value="Genomic_DNA"/>
</dbReference>
<dbReference type="CDD" id="cd00063">
    <property type="entry name" value="FN3"/>
    <property type="match status" value="3"/>
</dbReference>
<dbReference type="RefSeq" id="WP_038679709.1">
    <property type="nucleotide sequence ID" value="NZ_BJMC01000026.1"/>
</dbReference>
<name>A0A0A1DKP2_NOCSI</name>
<gene>
    <name evidence="4" type="ORF">KR76_16100</name>
</gene>
<reference evidence="4 5" key="1">
    <citation type="journal article" date="2015" name="Genome Announc.">
        <title>Complete Genome Sequence of Steroid-Transforming Nocardioides simplex VKM Ac-2033D.</title>
        <authorList>
            <person name="Shtratnikova V.Y."/>
            <person name="Schelkunov M.I."/>
            <person name="Pekov Y.A."/>
            <person name="Fokina V.V."/>
            <person name="Logacheva M.D."/>
            <person name="Sokolov S.L."/>
            <person name="Bragin E.Y."/>
            <person name="Ashapkin V.V."/>
            <person name="Donova M.V."/>
        </authorList>
    </citation>
    <scope>NUCLEOTIDE SEQUENCE [LARGE SCALE GENOMIC DNA]</scope>
    <source>
        <strain evidence="4 5">VKM Ac-2033D</strain>
    </source>
</reference>
<dbReference type="AlphaFoldDB" id="A0A0A1DKP2"/>
<keyword evidence="5" id="KW-1185">Reference proteome</keyword>
<dbReference type="Proteomes" id="UP000030300">
    <property type="component" value="Chromosome"/>
</dbReference>
<dbReference type="GO" id="GO:0016798">
    <property type="term" value="F:hydrolase activity, acting on glycosyl bonds"/>
    <property type="evidence" value="ECO:0007669"/>
    <property type="project" value="UniProtKB-KW"/>
</dbReference>
<dbReference type="eggNOG" id="COG4733">
    <property type="taxonomic scope" value="Bacteria"/>
</dbReference>
<keyword evidence="3" id="KW-0119">Carbohydrate metabolism</keyword>
<keyword evidence="3" id="KW-0624">Polysaccharide degradation</keyword>
<dbReference type="PANTHER" id="PTHR13817:SF73">
    <property type="entry name" value="FIBRONECTIN TYPE-III DOMAIN-CONTAINING PROTEIN"/>
    <property type="match status" value="1"/>
</dbReference>
<evidence type="ECO:0000313" key="5">
    <source>
        <dbReference type="Proteomes" id="UP000030300"/>
    </source>
</evidence>
<dbReference type="SMART" id="SM00060">
    <property type="entry name" value="FN3"/>
    <property type="match status" value="4"/>
</dbReference>
<dbReference type="OrthoDB" id="3784978at2"/>
<dbReference type="InterPro" id="IPR050964">
    <property type="entry name" value="Striated_Muscle_Regulatory"/>
</dbReference>
<dbReference type="SUPFAM" id="SSF141072">
    <property type="entry name" value="CalX-like"/>
    <property type="match status" value="1"/>
</dbReference>
<dbReference type="STRING" id="2045.KR76_16100"/>
<dbReference type="SUPFAM" id="SSF49265">
    <property type="entry name" value="Fibronectin type III"/>
    <property type="match status" value="4"/>
</dbReference>
<dbReference type="GeneID" id="96610357"/>